<sequence>MESSTSPGTSNLFKPLKIGRITVSHRIALAPLTRYRADGNHVPLPFVKEYYAQRASTPGTLLITEGAFISPRASGFRSVPGLWSKEQIVAWKEVTDAVHAKGSFIYCQLWALGRAALEDILRKEFGLKPVSSSATPMPQVTKLPGKQDTSGTLPVELSEKEIQEFIADYGQAAKNCVEAGFDGVEIHGANGYLPDQFTQDNVNKRTDGWGGSVEKRSRFGLAVAKAAVDAIGSDRVGYRISPFSRFQGMLMKDPIPQFSCLVEGLKKLDLAYLHAVESRISGNADVENFRKLDFLTKTWGDKPLLVAGGYRPDTALRAADEDYKDLNAVIVFGRLYISNPDLPFRIRHGIELEPYDRKKFYNARSPDGYVNYPFSTQFEPSKL</sequence>
<gene>
    <name evidence="2" type="ORF">EJ05DRAFT_460950</name>
</gene>
<dbReference type="RefSeq" id="XP_033604652.1">
    <property type="nucleotide sequence ID" value="XM_033742624.1"/>
</dbReference>
<dbReference type="Gene3D" id="3.20.20.70">
    <property type="entry name" value="Aldolase class I"/>
    <property type="match status" value="1"/>
</dbReference>
<dbReference type="PANTHER" id="PTHR22893">
    <property type="entry name" value="NADH OXIDOREDUCTASE-RELATED"/>
    <property type="match status" value="1"/>
</dbReference>
<evidence type="ECO:0000259" key="1">
    <source>
        <dbReference type="Pfam" id="PF00724"/>
    </source>
</evidence>
<feature type="domain" description="NADH:flavin oxidoreductase/NADH oxidase N-terminal" evidence="1">
    <location>
        <begin position="11"/>
        <end position="352"/>
    </location>
</feature>
<dbReference type="InterPro" id="IPR045247">
    <property type="entry name" value="Oye-like"/>
</dbReference>
<proteinExistence type="predicted"/>
<dbReference type="InterPro" id="IPR001155">
    <property type="entry name" value="OxRdtase_FMN_N"/>
</dbReference>
<keyword evidence="3" id="KW-1185">Reference proteome</keyword>
<evidence type="ECO:0000313" key="2">
    <source>
        <dbReference type="EMBL" id="KAF2762201.1"/>
    </source>
</evidence>
<dbReference type="Proteomes" id="UP000799437">
    <property type="component" value="Unassembled WGS sequence"/>
</dbReference>
<dbReference type="PANTHER" id="PTHR22893:SF91">
    <property type="entry name" value="NADPH DEHYDROGENASE 2-RELATED"/>
    <property type="match status" value="1"/>
</dbReference>
<evidence type="ECO:0000313" key="3">
    <source>
        <dbReference type="Proteomes" id="UP000799437"/>
    </source>
</evidence>
<protein>
    <submittedName>
        <fullName evidence="2">NADH:flavin oxidoreductase/NADH oxidase family protein</fullName>
    </submittedName>
</protein>
<dbReference type="FunFam" id="3.20.20.70:FF:000138">
    <property type="entry name" value="NADPH dehydrogenase 1"/>
    <property type="match status" value="1"/>
</dbReference>
<dbReference type="GO" id="GO:0010181">
    <property type="term" value="F:FMN binding"/>
    <property type="evidence" value="ECO:0007669"/>
    <property type="project" value="InterPro"/>
</dbReference>
<dbReference type="SUPFAM" id="SSF51395">
    <property type="entry name" value="FMN-linked oxidoreductases"/>
    <property type="match status" value="1"/>
</dbReference>
<dbReference type="Pfam" id="PF00724">
    <property type="entry name" value="Oxidored_FMN"/>
    <property type="match status" value="1"/>
</dbReference>
<accession>A0A6A6WK32</accession>
<dbReference type="EMBL" id="ML996566">
    <property type="protein sequence ID" value="KAF2762201.1"/>
    <property type="molecule type" value="Genomic_DNA"/>
</dbReference>
<dbReference type="CDD" id="cd02933">
    <property type="entry name" value="OYE_like_FMN"/>
    <property type="match status" value="1"/>
</dbReference>
<dbReference type="AlphaFoldDB" id="A0A6A6WK32"/>
<dbReference type="OrthoDB" id="276546at2759"/>
<organism evidence="2 3">
    <name type="scientific">Pseudovirgaria hyperparasitica</name>
    <dbReference type="NCBI Taxonomy" id="470096"/>
    <lineage>
        <taxon>Eukaryota</taxon>
        <taxon>Fungi</taxon>
        <taxon>Dikarya</taxon>
        <taxon>Ascomycota</taxon>
        <taxon>Pezizomycotina</taxon>
        <taxon>Dothideomycetes</taxon>
        <taxon>Dothideomycetes incertae sedis</taxon>
        <taxon>Acrospermales</taxon>
        <taxon>Acrospermaceae</taxon>
        <taxon>Pseudovirgaria</taxon>
    </lineage>
</organism>
<dbReference type="GO" id="GO:0003959">
    <property type="term" value="F:NADPH dehydrogenase activity"/>
    <property type="evidence" value="ECO:0007669"/>
    <property type="project" value="TreeGrafter"/>
</dbReference>
<dbReference type="GeneID" id="54483678"/>
<dbReference type="InterPro" id="IPR013785">
    <property type="entry name" value="Aldolase_TIM"/>
</dbReference>
<name>A0A6A6WK32_9PEZI</name>
<reference evidence="2" key="1">
    <citation type="journal article" date="2020" name="Stud. Mycol.">
        <title>101 Dothideomycetes genomes: a test case for predicting lifestyles and emergence of pathogens.</title>
        <authorList>
            <person name="Haridas S."/>
            <person name="Albert R."/>
            <person name="Binder M."/>
            <person name="Bloem J."/>
            <person name="Labutti K."/>
            <person name="Salamov A."/>
            <person name="Andreopoulos B."/>
            <person name="Baker S."/>
            <person name="Barry K."/>
            <person name="Bills G."/>
            <person name="Bluhm B."/>
            <person name="Cannon C."/>
            <person name="Castanera R."/>
            <person name="Culley D."/>
            <person name="Daum C."/>
            <person name="Ezra D."/>
            <person name="Gonzalez J."/>
            <person name="Henrissat B."/>
            <person name="Kuo A."/>
            <person name="Liang C."/>
            <person name="Lipzen A."/>
            <person name="Lutzoni F."/>
            <person name="Magnuson J."/>
            <person name="Mondo S."/>
            <person name="Nolan M."/>
            <person name="Ohm R."/>
            <person name="Pangilinan J."/>
            <person name="Park H.-J."/>
            <person name="Ramirez L."/>
            <person name="Alfaro M."/>
            <person name="Sun H."/>
            <person name="Tritt A."/>
            <person name="Yoshinaga Y."/>
            <person name="Zwiers L.-H."/>
            <person name="Turgeon B."/>
            <person name="Goodwin S."/>
            <person name="Spatafora J."/>
            <person name="Crous P."/>
            <person name="Grigoriev I."/>
        </authorList>
    </citation>
    <scope>NUCLEOTIDE SEQUENCE</scope>
    <source>
        <strain evidence="2">CBS 121739</strain>
    </source>
</reference>